<sequence>MLPSKEHPAPAISIQYVLKPWKEPPEALSLPEPTKKQSIAAIKSEIGKDKHFGPKEIMDALKFEHPTVALDLDRLSSHVHAAVEFDLIAKLITECIRGSLFEEELDDADTFPFLAIACRVRVAFR</sequence>
<dbReference type="EMBL" id="JAAAIL010001075">
    <property type="protein sequence ID" value="KAG0271726.1"/>
    <property type="molecule type" value="Genomic_DNA"/>
</dbReference>
<dbReference type="Proteomes" id="UP001194580">
    <property type="component" value="Unassembled WGS sequence"/>
</dbReference>
<evidence type="ECO:0000313" key="1">
    <source>
        <dbReference type="EMBL" id="KAG0271726.1"/>
    </source>
</evidence>
<accession>A0AAD4D8B9</accession>
<evidence type="ECO:0000313" key="2">
    <source>
        <dbReference type="Proteomes" id="UP001194580"/>
    </source>
</evidence>
<reference evidence="1" key="1">
    <citation type="journal article" date="2020" name="Fungal Divers.">
        <title>Resolving the Mortierellaceae phylogeny through synthesis of multi-gene phylogenetics and phylogenomics.</title>
        <authorList>
            <person name="Vandepol N."/>
            <person name="Liber J."/>
            <person name="Desiro A."/>
            <person name="Na H."/>
            <person name="Kennedy M."/>
            <person name="Barry K."/>
            <person name="Grigoriev I.V."/>
            <person name="Miller A.N."/>
            <person name="O'Donnell K."/>
            <person name="Stajich J.E."/>
            <person name="Bonito G."/>
        </authorList>
    </citation>
    <scope>NUCLEOTIDE SEQUENCE</scope>
    <source>
        <strain evidence="1">NRRL 28262</strain>
    </source>
</reference>
<dbReference type="AlphaFoldDB" id="A0AAD4D8B9"/>
<protein>
    <submittedName>
        <fullName evidence="1">Uncharacterized protein</fullName>
    </submittedName>
</protein>
<name>A0AAD4D8B9_9FUNG</name>
<gene>
    <name evidence="1" type="ORF">BGZ95_000418</name>
</gene>
<keyword evidence="2" id="KW-1185">Reference proteome</keyword>
<comment type="caution">
    <text evidence="1">The sequence shown here is derived from an EMBL/GenBank/DDBJ whole genome shotgun (WGS) entry which is preliminary data.</text>
</comment>
<organism evidence="1 2">
    <name type="scientific">Linnemannia exigua</name>
    <dbReference type="NCBI Taxonomy" id="604196"/>
    <lineage>
        <taxon>Eukaryota</taxon>
        <taxon>Fungi</taxon>
        <taxon>Fungi incertae sedis</taxon>
        <taxon>Mucoromycota</taxon>
        <taxon>Mortierellomycotina</taxon>
        <taxon>Mortierellomycetes</taxon>
        <taxon>Mortierellales</taxon>
        <taxon>Mortierellaceae</taxon>
        <taxon>Linnemannia</taxon>
    </lineage>
</organism>
<proteinExistence type="predicted"/>